<dbReference type="InterPro" id="IPR018365">
    <property type="entry name" value="Cell_cycle_FtsW-rel_CS"/>
</dbReference>
<dbReference type="RefSeq" id="WP_194234006.1">
    <property type="nucleotide sequence ID" value="NZ_AP025343.1"/>
</dbReference>
<feature type="transmembrane region" description="Helical" evidence="6">
    <location>
        <begin position="135"/>
        <end position="153"/>
    </location>
</feature>
<feature type="transmembrane region" description="Helical" evidence="6">
    <location>
        <begin position="69"/>
        <end position="87"/>
    </location>
</feature>
<dbReference type="GO" id="GO:0005886">
    <property type="term" value="C:plasma membrane"/>
    <property type="evidence" value="ECO:0007669"/>
    <property type="project" value="TreeGrafter"/>
</dbReference>
<feature type="transmembrane region" description="Helical" evidence="6">
    <location>
        <begin position="107"/>
        <end position="123"/>
    </location>
</feature>
<evidence type="ECO:0000313" key="8">
    <source>
        <dbReference type="Proteomes" id="UP000682811"/>
    </source>
</evidence>
<keyword evidence="3" id="KW-0133">Cell shape</keyword>
<evidence type="ECO:0000256" key="6">
    <source>
        <dbReference type="SAM" id="Phobius"/>
    </source>
</evidence>
<dbReference type="AlphaFoldDB" id="A0A919YL39"/>
<feature type="transmembrane region" description="Helical" evidence="6">
    <location>
        <begin position="348"/>
        <end position="369"/>
    </location>
</feature>
<evidence type="ECO:0000313" key="7">
    <source>
        <dbReference type="EMBL" id="GIO50257.1"/>
    </source>
</evidence>
<feature type="transmembrane region" description="Helical" evidence="6">
    <location>
        <begin position="159"/>
        <end position="175"/>
    </location>
</feature>
<dbReference type="PANTHER" id="PTHR30474">
    <property type="entry name" value="CELL CYCLE PROTEIN"/>
    <property type="match status" value="1"/>
</dbReference>
<dbReference type="EMBL" id="BORT01000030">
    <property type="protein sequence ID" value="GIO50257.1"/>
    <property type="molecule type" value="Genomic_DNA"/>
</dbReference>
<organism evidence="7 8">
    <name type="scientific">Paenibacillus azoreducens</name>
    <dbReference type="NCBI Taxonomy" id="116718"/>
    <lineage>
        <taxon>Bacteria</taxon>
        <taxon>Bacillati</taxon>
        <taxon>Bacillota</taxon>
        <taxon>Bacilli</taxon>
        <taxon>Bacillales</taxon>
        <taxon>Paenibacillaceae</taxon>
        <taxon>Paenibacillus</taxon>
    </lineage>
</organism>
<dbReference type="Pfam" id="PF01098">
    <property type="entry name" value="FTSW_RODA_SPOVE"/>
    <property type="match status" value="1"/>
</dbReference>
<keyword evidence="4 6" id="KW-1133">Transmembrane helix</keyword>
<accession>A0A919YL39</accession>
<keyword evidence="5 6" id="KW-0472">Membrane</keyword>
<dbReference type="GO" id="GO:0008360">
    <property type="term" value="P:regulation of cell shape"/>
    <property type="evidence" value="ECO:0007669"/>
    <property type="project" value="UniProtKB-KW"/>
</dbReference>
<feature type="transmembrane region" description="Helical" evidence="6">
    <location>
        <begin position="12"/>
        <end position="31"/>
    </location>
</feature>
<comment type="caution">
    <text evidence="7">The sequence shown here is derived from an EMBL/GenBank/DDBJ whole genome shotgun (WGS) entry which is preliminary data.</text>
</comment>
<evidence type="ECO:0000256" key="1">
    <source>
        <dbReference type="ARBA" id="ARBA00004141"/>
    </source>
</evidence>
<reference evidence="7 8" key="1">
    <citation type="submission" date="2021-03" db="EMBL/GenBank/DDBJ databases">
        <title>Antimicrobial resistance genes in bacteria isolated from Japanese honey, and their potential for conferring macrolide and lincosamide resistance in the American foulbrood pathogen Paenibacillus larvae.</title>
        <authorList>
            <person name="Okamoto M."/>
            <person name="Kumagai M."/>
            <person name="Kanamori H."/>
            <person name="Takamatsu D."/>
        </authorList>
    </citation>
    <scope>NUCLEOTIDE SEQUENCE [LARGE SCALE GENOMIC DNA]</scope>
    <source>
        <strain evidence="7 8">J34TS1</strain>
    </source>
</reference>
<feature type="transmembrane region" description="Helical" evidence="6">
    <location>
        <begin position="282"/>
        <end position="303"/>
    </location>
</feature>
<feature type="transmembrane region" description="Helical" evidence="6">
    <location>
        <begin position="315"/>
        <end position="336"/>
    </location>
</feature>
<dbReference type="GO" id="GO:0032153">
    <property type="term" value="C:cell division site"/>
    <property type="evidence" value="ECO:0007669"/>
    <property type="project" value="TreeGrafter"/>
</dbReference>
<evidence type="ECO:0000256" key="3">
    <source>
        <dbReference type="ARBA" id="ARBA00022960"/>
    </source>
</evidence>
<keyword evidence="2 6" id="KW-0812">Transmembrane</keyword>
<dbReference type="InterPro" id="IPR001182">
    <property type="entry name" value="FtsW/RodA"/>
</dbReference>
<dbReference type="GO" id="GO:0051301">
    <property type="term" value="P:cell division"/>
    <property type="evidence" value="ECO:0007669"/>
    <property type="project" value="InterPro"/>
</dbReference>
<keyword evidence="8" id="KW-1185">Reference proteome</keyword>
<gene>
    <name evidence="7" type="primary">rodA</name>
    <name evidence="7" type="ORF">J34TS1_50220</name>
</gene>
<evidence type="ECO:0000256" key="4">
    <source>
        <dbReference type="ARBA" id="ARBA00022989"/>
    </source>
</evidence>
<proteinExistence type="predicted"/>
<dbReference type="PANTHER" id="PTHR30474:SF1">
    <property type="entry name" value="PEPTIDOGLYCAN GLYCOSYLTRANSFERASE MRDB"/>
    <property type="match status" value="1"/>
</dbReference>
<dbReference type="PROSITE" id="PS00428">
    <property type="entry name" value="FTSW_RODA_SPOVE"/>
    <property type="match status" value="1"/>
</dbReference>
<feature type="transmembrane region" description="Helical" evidence="6">
    <location>
        <begin position="182"/>
        <end position="201"/>
    </location>
</feature>
<sequence length="396" mass="44112">MLQKLKKVDYVIVFILFIFMGISIMAIYSVTMGTKFEGSHIKMLYFYILAFVIFFGLILLDYKWLIKYALYIYLFGIALLIAVNFFGSDVNGAQGWFQIGSFSLQPAELFKLILIIFLTYLLMKRPKAKLSLWRDVLPIGGLTFIPFALVMIQNDLGNALSYVLILLGLLWVGNIKFLHAFLALIILGAVAVGGIFSYIHFHDNIENFMKSIGREHWTERLDPWLVPDKATPKASYHTKNAKLAIASGGMMGEGYMKGSSVQSGRVPYTYSDSIFVEIAEEFGFVGASVVLLLYFILIHRMILICLECRDRAGPLLIVGIVSMMLYQIFENIGAFIGLMPLTGITLPFISYGGTSLIINVASIGVALSVRVHGHEVSDDIIVPTASKMTSAKTKEA</sequence>
<dbReference type="GO" id="GO:0015648">
    <property type="term" value="F:lipid-linked peptidoglycan transporter activity"/>
    <property type="evidence" value="ECO:0007669"/>
    <property type="project" value="TreeGrafter"/>
</dbReference>
<evidence type="ECO:0000256" key="2">
    <source>
        <dbReference type="ARBA" id="ARBA00022692"/>
    </source>
</evidence>
<comment type="subcellular location">
    <subcellularLocation>
        <location evidence="1">Membrane</location>
        <topology evidence="1">Multi-pass membrane protein</topology>
    </subcellularLocation>
</comment>
<evidence type="ECO:0000256" key="5">
    <source>
        <dbReference type="ARBA" id="ARBA00023136"/>
    </source>
</evidence>
<feature type="transmembrane region" description="Helical" evidence="6">
    <location>
        <begin position="43"/>
        <end position="62"/>
    </location>
</feature>
<dbReference type="Proteomes" id="UP000682811">
    <property type="component" value="Unassembled WGS sequence"/>
</dbReference>
<name>A0A919YL39_9BACL</name>
<protein>
    <submittedName>
        <fullName evidence="7">Rod shape-determining protein RodA</fullName>
    </submittedName>
</protein>